<comment type="caution">
    <text evidence="1">The sequence shown here is derived from an EMBL/GenBank/DDBJ whole genome shotgun (WGS) entry which is preliminary data.</text>
</comment>
<name>A0ABP8B5W2_9ACTN</name>
<dbReference type="Gene3D" id="3.30.530.20">
    <property type="match status" value="1"/>
</dbReference>
<dbReference type="SUPFAM" id="SSF55961">
    <property type="entry name" value="Bet v1-like"/>
    <property type="match status" value="1"/>
</dbReference>
<keyword evidence="2" id="KW-1185">Reference proteome</keyword>
<sequence>MTDEPYSIEVTIAVPVGDVWSALRDPELIRRWHGWHFDGLDKEIEVIYHQNVVESAAEHRLETQGGDLFELTDLDGRTRLRVTRAPRGGDPDWDAYYDDITEGWITFVHQLAFALERHPGADRRTVFLSGAAATPVLEATGLVTVAGLPPASPYELEGPTGETLRGQVRFRSANQVGLTVDGWGDGLLVVAQNPPSPANPGGTAMMVLTTYGLDDAAFAGLESRWNAWWARNFPEATANDQDATAVADPPRGD</sequence>
<evidence type="ECO:0000313" key="2">
    <source>
        <dbReference type="Proteomes" id="UP001501251"/>
    </source>
</evidence>
<proteinExistence type="predicted"/>
<dbReference type="RefSeq" id="WP_344920385.1">
    <property type="nucleotide sequence ID" value="NZ_BAABAQ010000009.1"/>
</dbReference>
<gene>
    <name evidence="1" type="ORF">GCM10022252_49240</name>
</gene>
<dbReference type="EMBL" id="BAABAQ010000009">
    <property type="protein sequence ID" value="GAA4198576.1"/>
    <property type="molecule type" value="Genomic_DNA"/>
</dbReference>
<evidence type="ECO:0000313" key="1">
    <source>
        <dbReference type="EMBL" id="GAA4198576.1"/>
    </source>
</evidence>
<protein>
    <recommendedName>
        <fullName evidence="3">SRPBCC domain-containing protein</fullName>
    </recommendedName>
</protein>
<evidence type="ECO:0008006" key="3">
    <source>
        <dbReference type="Google" id="ProtNLM"/>
    </source>
</evidence>
<reference evidence="2" key="1">
    <citation type="journal article" date="2019" name="Int. J. Syst. Evol. Microbiol.">
        <title>The Global Catalogue of Microorganisms (GCM) 10K type strain sequencing project: providing services to taxonomists for standard genome sequencing and annotation.</title>
        <authorList>
            <consortium name="The Broad Institute Genomics Platform"/>
            <consortium name="The Broad Institute Genome Sequencing Center for Infectious Disease"/>
            <person name="Wu L."/>
            <person name="Ma J."/>
        </authorList>
    </citation>
    <scope>NUCLEOTIDE SEQUENCE [LARGE SCALE GENOMIC DNA]</scope>
    <source>
        <strain evidence="2">JCM 17388</strain>
    </source>
</reference>
<accession>A0ABP8B5W2</accession>
<dbReference type="InterPro" id="IPR023393">
    <property type="entry name" value="START-like_dom_sf"/>
</dbReference>
<dbReference type="CDD" id="cd07814">
    <property type="entry name" value="SRPBCC_CalC_Aha1-like"/>
    <property type="match status" value="1"/>
</dbReference>
<dbReference type="Proteomes" id="UP001501251">
    <property type="component" value="Unassembled WGS sequence"/>
</dbReference>
<organism evidence="1 2">
    <name type="scientific">Streptosporangium oxazolinicum</name>
    <dbReference type="NCBI Taxonomy" id="909287"/>
    <lineage>
        <taxon>Bacteria</taxon>
        <taxon>Bacillati</taxon>
        <taxon>Actinomycetota</taxon>
        <taxon>Actinomycetes</taxon>
        <taxon>Streptosporangiales</taxon>
        <taxon>Streptosporangiaceae</taxon>
        <taxon>Streptosporangium</taxon>
    </lineage>
</organism>